<dbReference type="Pfam" id="PF13471">
    <property type="entry name" value="Transglut_core3"/>
    <property type="match status" value="1"/>
</dbReference>
<dbReference type="EMBL" id="NMUQ01000003">
    <property type="protein sequence ID" value="OXM13854.1"/>
    <property type="molecule type" value="Genomic_DNA"/>
</dbReference>
<dbReference type="AlphaFoldDB" id="A0A229NVM9"/>
<evidence type="ECO:0000313" key="3">
    <source>
        <dbReference type="Proteomes" id="UP000215145"/>
    </source>
</evidence>
<proteinExistence type="predicted"/>
<gene>
    <name evidence="2" type="ORF">CGZ75_22085</name>
</gene>
<dbReference type="OrthoDB" id="9812122at2"/>
<dbReference type="InterPro" id="IPR032708">
    <property type="entry name" value="McjB_C"/>
</dbReference>
<evidence type="ECO:0000313" key="2">
    <source>
        <dbReference type="EMBL" id="OXM13854.1"/>
    </source>
</evidence>
<name>A0A229NVM9_9BACL</name>
<keyword evidence="3" id="KW-1185">Reference proteome</keyword>
<feature type="domain" description="Microcin J25-processing protein McjB C-terminal" evidence="1">
    <location>
        <begin position="2"/>
        <end position="108"/>
    </location>
</feature>
<reference evidence="2 3" key="1">
    <citation type="submission" date="2017-07" db="EMBL/GenBank/DDBJ databases">
        <title>Paenibacillus herberti R33 genome sequencing and assembly.</title>
        <authorList>
            <person name="Su W."/>
        </authorList>
    </citation>
    <scope>NUCLEOTIDE SEQUENCE [LARGE SCALE GENOMIC DNA]</scope>
    <source>
        <strain evidence="2 3">R33</strain>
    </source>
</reference>
<sequence>MVMIPFAKMVPWLGDAHAESPREIVTEKKQLKQISYFLHMVARNTPFDSKCLVRAIAALKMLERRGFESTLYLGTGRNEAGQLGAHAWLRCGSVYISGSDEMDNYTIVACFHRKVKRHKDKEGWSHG</sequence>
<dbReference type="NCBIfam" id="NF033537">
    <property type="entry name" value="lasso_biosyn_B2"/>
    <property type="match status" value="1"/>
</dbReference>
<accession>A0A229NVM9</accession>
<evidence type="ECO:0000259" key="1">
    <source>
        <dbReference type="Pfam" id="PF13471"/>
    </source>
</evidence>
<dbReference type="InterPro" id="IPR053521">
    <property type="entry name" value="McjB-like"/>
</dbReference>
<protein>
    <submittedName>
        <fullName evidence="2">Stage V sporulation protein S</fullName>
    </submittedName>
</protein>
<dbReference type="Proteomes" id="UP000215145">
    <property type="component" value="Unassembled WGS sequence"/>
</dbReference>
<organism evidence="2 3">
    <name type="scientific">Paenibacillus herberti</name>
    <dbReference type="NCBI Taxonomy" id="1619309"/>
    <lineage>
        <taxon>Bacteria</taxon>
        <taxon>Bacillati</taxon>
        <taxon>Bacillota</taxon>
        <taxon>Bacilli</taxon>
        <taxon>Bacillales</taxon>
        <taxon>Paenibacillaceae</taxon>
        <taxon>Paenibacillus</taxon>
    </lineage>
</organism>
<comment type="caution">
    <text evidence="2">The sequence shown here is derived from an EMBL/GenBank/DDBJ whole genome shotgun (WGS) entry which is preliminary data.</text>
</comment>